<gene>
    <name evidence="10" type="primary">hmr-1_6</name>
    <name evidence="10" type="ORF">SK128_017662</name>
</gene>
<dbReference type="InterPro" id="IPR002126">
    <property type="entry name" value="Cadherin-like_dom"/>
</dbReference>
<protein>
    <submittedName>
        <fullName evidence="10">Cadherin</fullName>
    </submittedName>
</protein>
<name>A0AAN9A4F7_HALRR</name>
<dbReference type="InterPro" id="IPR020894">
    <property type="entry name" value="Cadherin_CS"/>
</dbReference>
<dbReference type="Proteomes" id="UP001381693">
    <property type="component" value="Unassembled WGS sequence"/>
</dbReference>
<dbReference type="CDD" id="cd11304">
    <property type="entry name" value="Cadherin_repeat"/>
    <property type="match status" value="4"/>
</dbReference>
<dbReference type="GO" id="GO:0005509">
    <property type="term" value="F:calcium ion binding"/>
    <property type="evidence" value="ECO:0007669"/>
    <property type="project" value="UniProtKB-UniRule"/>
</dbReference>
<dbReference type="GO" id="GO:0009653">
    <property type="term" value="P:anatomical structure morphogenesis"/>
    <property type="evidence" value="ECO:0007669"/>
    <property type="project" value="UniProtKB-ARBA"/>
</dbReference>
<evidence type="ECO:0000259" key="9">
    <source>
        <dbReference type="PROSITE" id="PS50268"/>
    </source>
</evidence>
<dbReference type="PROSITE" id="PS50268">
    <property type="entry name" value="CADHERIN_2"/>
    <property type="match status" value="4"/>
</dbReference>
<evidence type="ECO:0000313" key="10">
    <source>
        <dbReference type="EMBL" id="KAK7080331.1"/>
    </source>
</evidence>
<evidence type="ECO:0000256" key="5">
    <source>
        <dbReference type="ARBA" id="ARBA00022989"/>
    </source>
</evidence>
<dbReference type="FunFam" id="2.60.40.60:FF:000020">
    <property type="entry name" value="Dachsous cadherin-related 1b"/>
    <property type="match status" value="2"/>
</dbReference>
<organism evidence="10 11">
    <name type="scientific">Halocaridina rubra</name>
    <name type="common">Hawaiian red shrimp</name>
    <dbReference type="NCBI Taxonomy" id="373956"/>
    <lineage>
        <taxon>Eukaryota</taxon>
        <taxon>Metazoa</taxon>
        <taxon>Ecdysozoa</taxon>
        <taxon>Arthropoda</taxon>
        <taxon>Crustacea</taxon>
        <taxon>Multicrustacea</taxon>
        <taxon>Malacostraca</taxon>
        <taxon>Eumalacostraca</taxon>
        <taxon>Eucarida</taxon>
        <taxon>Decapoda</taxon>
        <taxon>Pleocyemata</taxon>
        <taxon>Caridea</taxon>
        <taxon>Atyoidea</taxon>
        <taxon>Atyidae</taxon>
        <taxon>Halocaridina</taxon>
    </lineage>
</organism>
<feature type="domain" description="Cadherin" evidence="9">
    <location>
        <begin position="847"/>
        <end position="920"/>
    </location>
</feature>
<feature type="domain" description="Cadherin" evidence="9">
    <location>
        <begin position="113"/>
        <end position="230"/>
    </location>
</feature>
<dbReference type="PANTHER" id="PTHR24026:SF133">
    <property type="entry name" value="CADHERIN-RELATED FAMILY MEMBER 2"/>
    <property type="match status" value="1"/>
</dbReference>
<keyword evidence="3" id="KW-0677">Repeat</keyword>
<feature type="domain" description="Cadherin" evidence="9">
    <location>
        <begin position="720"/>
        <end position="831"/>
    </location>
</feature>
<keyword evidence="4 7" id="KW-0106">Calcium</keyword>
<feature type="domain" description="Cadherin" evidence="9">
    <location>
        <begin position="14"/>
        <end position="112"/>
    </location>
</feature>
<proteinExistence type="predicted"/>
<evidence type="ECO:0000256" key="8">
    <source>
        <dbReference type="SAM" id="MobiDB-lite"/>
    </source>
</evidence>
<feature type="region of interest" description="Disordered" evidence="8">
    <location>
        <begin position="650"/>
        <end position="691"/>
    </location>
</feature>
<feature type="region of interest" description="Disordered" evidence="8">
    <location>
        <begin position="217"/>
        <end position="246"/>
    </location>
</feature>
<feature type="non-terminal residue" evidence="10">
    <location>
        <position position="1"/>
    </location>
</feature>
<dbReference type="GO" id="GO:0005886">
    <property type="term" value="C:plasma membrane"/>
    <property type="evidence" value="ECO:0007669"/>
    <property type="project" value="InterPro"/>
</dbReference>
<dbReference type="SMART" id="SM00112">
    <property type="entry name" value="CA"/>
    <property type="match status" value="4"/>
</dbReference>
<dbReference type="EMBL" id="JAXCGZ010005984">
    <property type="protein sequence ID" value="KAK7080331.1"/>
    <property type="molecule type" value="Genomic_DNA"/>
</dbReference>
<accession>A0AAN9A4F7</accession>
<dbReference type="GO" id="GO:0007156">
    <property type="term" value="P:homophilic cell adhesion via plasma membrane adhesion molecules"/>
    <property type="evidence" value="ECO:0007669"/>
    <property type="project" value="InterPro"/>
</dbReference>
<comment type="caution">
    <text evidence="10">The sequence shown here is derived from an EMBL/GenBank/DDBJ whole genome shotgun (WGS) entry which is preliminary data.</text>
</comment>
<evidence type="ECO:0000256" key="7">
    <source>
        <dbReference type="PROSITE-ProRule" id="PRU00043"/>
    </source>
</evidence>
<evidence type="ECO:0000256" key="6">
    <source>
        <dbReference type="ARBA" id="ARBA00023136"/>
    </source>
</evidence>
<dbReference type="InterPro" id="IPR015919">
    <property type="entry name" value="Cadherin-like_sf"/>
</dbReference>
<reference evidence="10 11" key="1">
    <citation type="submission" date="2023-11" db="EMBL/GenBank/DDBJ databases">
        <title>Halocaridina rubra genome assembly.</title>
        <authorList>
            <person name="Smith C."/>
        </authorList>
    </citation>
    <scope>NUCLEOTIDE SEQUENCE [LARGE SCALE GENOMIC DNA]</scope>
    <source>
        <strain evidence="10">EP-1</strain>
        <tissue evidence="10">Whole</tissue>
    </source>
</reference>
<sequence length="962" mass="108516">TRLLPGSGGAVQFSEPRYCVWVPEDAPPALTVARVVAQHKEGVKIRYSITAGNKDGLFTIDPRSGLITLAASLDYELQPMHELIVAATGDGKRVHSIVQVTVQDVNDNPPEFLESDLQVSLVEEESSHLPATIVKVEARDIDSVDDGRLLYSIGGDGVDGYSEQEAFFTINRHTGDLIQLKALDRDPPRGRGIWQVKVQVRDGQRVPAVLTKTLRRQPRDILDNESSPKTLHHHHLPAPSSSINFPPKIPKKSLKLSEFHHPKKELAEEHFRSSFADSAASEVLLQKNDPENYDVQFEHSKHTKEQNNYILNYYDNKQKTSISENFTPNITGQPTTSVNSVQSETKIPRTLRDSEYRDINPLNDKNNRQFTKSKLKERDRNIQNIYNPKDTEDYKTIFRVSQNTEIRGHKSQQKSPQNIIQFLSHCKGCEIRGIRVSTMENQVSKELEPQHISTLAGNELLEDRKEVQTTLPPQGTLYETSFYDSVGEETTASRLQSRTEDDETHHVFLHYNDADSYYFPDDAGREESIAHEENLHHNPNTDNEKISHFSNDATEIDSLDQIGSPEQNLNNMEDIHYPLSFSYDELFNEYESLGLSDISIDLMGIQATGNYGSDDLIIRDKKPIIGDENGESDDIQRPILVKRSAPTNNDRGCLNYSPKSSPITGKEVKGEPNKRKIGFDGVGNKENKRGSIEEHERVHVVETVVTVIVKDINDNSPVFPNTTLYGEVQENGPIDLPVTVVSAWDADDNSEGTNALLKYSIIDNVKDESTGQNIFAIHPDTGRITTTVCCLDRETTPEYRFFVVAQDGGGLSGTGRVVVRLADVNDNSPRLARDLWDVEVNETWGGDPAPNNNTLIQFSTLDHDTSNYFFYRVVEGSGWGWQYFDMRTSGNIGELYVKSPLDYEDPSHRRGFRFMVQVTDRVSRNYLFCFYIFTLHVGSLNLTGNLRASLLNSFLLYIFLPP</sequence>
<feature type="compositionally biased region" description="Basic and acidic residues" evidence="8">
    <location>
        <begin position="666"/>
        <end position="691"/>
    </location>
</feature>
<dbReference type="PANTHER" id="PTHR24026">
    <property type="entry name" value="FAT ATYPICAL CADHERIN-RELATED"/>
    <property type="match status" value="1"/>
</dbReference>
<evidence type="ECO:0000256" key="3">
    <source>
        <dbReference type="ARBA" id="ARBA00022737"/>
    </source>
</evidence>
<dbReference type="PROSITE" id="PS00232">
    <property type="entry name" value="CADHERIN_1"/>
    <property type="match status" value="2"/>
</dbReference>
<evidence type="ECO:0000313" key="11">
    <source>
        <dbReference type="Proteomes" id="UP001381693"/>
    </source>
</evidence>
<keyword evidence="5" id="KW-1133">Transmembrane helix</keyword>
<evidence type="ECO:0000256" key="1">
    <source>
        <dbReference type="ARBA" id="ARBA00004370"/>
    </source>
</evidence>
<comment type="subcellular location">
    <subcellularLocation>
        <location evidence="1">Membrane</location>
    </subcellularLocation>
</comment>
<dbReference type="Gene3D" id="2.60.40.60">
    <property type="entry name" value="Cadherins"/>
    <property type="match status" value="4"/>
</dbReference>
<keyword evidence="11" id="KW-1185">Reference proteome</keyword>
<dbReference type="SUPFAM" id="SSF49313">
    <property type="entry name" value="Cadherin-like"/>
    <property type="match status" value="4"/>
</dbReference>
<dbReference type="Pfam" id="PF00028">
    <property type="entry name" value="Cadherin"/>
    <property type="match status" value="2"/>
</dbReference>
<dbReference type="PRINTS" id="PR00205">
    <property type="entry name" value="CADHERIN"/>
</dbReference>
<keyword evidence="2" id="KW-0812">Transmembrane</keyword>
<dbReference type="AlphaFoldDB" id="A0AAN9A4F7"/>
<evidence type="ECO:0000256" key="2">
    <source>
        <dbReference type="ARBA" id="ARBA00022692"/>
    </source>
</evidence>
<evidence type="ECO:0000256" key="4">
    <source>
        <dbReference type="ARBA" id="ARBA00022837"/>
    </source>
</evidence>
<dbReference type="GO" id="GO:0060429">
    <property type="term" value="P:epithelium development"/>
    <property type="evidence" value="ECO:0007669"/>
    <property type="project" value="UniProtKB-ARBA"/>
</dbReference>
<keyword evidence="6" id="KW-0472">Membrane</keyword>